<dbReference type="EMBL" id="KV878127">
    <property type="protein sequence ID" value="OJJ00183.1"/>
    <property type="molecule type" value="Genomic_DNA"/>
</dbReference>
<feature type="transmembrane region" description="Helical" evidence="2">
    <location>
        <begin position="36"/>
        <end position="58"/>
    </location>
</feature>
<protein>
    <submittedName>
        <fullName evidence="3">Uncharacterized protein</fullName>
    </submittedName>
</protein>
<keyword evidence="4" id="KW-1185">Reference proteome</keyword>
<dbReference type="Proteomes" id="UP000184073">
    <property type="component" value="Unassembled WGS sequence"/>
</dbReference>
<gene>
    <name evidence="3" type="ORF">ASPVEDRAFT_81763</name>
</gene>
<dbReference type="AlphaFoldDB" id="A0A1L9PFA4"/>
<dbReference type="OrthoDB" id="10508904at2759"/>
<evidence type="ECO:0000313" key="4">
    <source>
        <dbReference type="Proteomes" id="UP000184073"/>
    </source>
</evidence>
<keyword evidence="2" id="KW-0812">Transmembrane</keyword>
<evidence type="ECO:0000313" key="3">
    <source>
        <dbReference type="EMBL" id="OJJ00183.1"/>
    </source>
</evidence>
<dbReference type="RefSeq" id="XP_040665945.1">
    <property type="nucleotide sequence ID" value="XM_040817086.1"/>
</dbReference>
<name>A0A1L9PFA4_ASPVE</name>
<reference evidence="4" key="1">
    <citation type="journal article" date="2017" name="Genome Biol.">
        <title>Comparative genomics reveals high biological diversity and specific adaptations in the industrially and medically important fungal genus Aspergillus.</title>
        <authorList>
            <person name="de Vries R.P."/>
            <person name="Riley R."/>
            <person name="Wiebenga A."/>
            <person name="Aguilar-Osorio G."/>
            <person name="Amillis S."/>
            <person name="Uchima C.A."/>
            <person name="Anderluh G."/>
            <person name="Asadollahi M."/>
            <person name="Askin M."/>
            <person name="Barry K."/>
            <person name="Battaglia E."/>
            <person name="Bayram O."/>
            <person name="Benocci T."/>
            <person name="Braus-Stromeyer S.A."/>
            <person name="Caldana C."/>
            <person name="Canovas D."/>
            <person name="Cerqueira G.C."/>
            <person name="Chen F."/>
            <person name="Chen W."/>
            <person name="Choi C."/>
            <person name="Clum A."/>
            <person name="Dos Santos R.A."/>
            <person name="Damasio A.R."/>
            <person name="Diallinas G."/>
            <person name="Emri T."/>
            <person name="Fekete E."/>
            <person name="Flipphi M."/>
            <person name="Freyberg S."/>
            <person name="Gallo A."/>
            <person name="Gournas C."/>
            <person name="Habgood R."/>
            <person name="Hainaut M."/>
            <person name="Harispe M.L."/>
            <person name="Henrissat B."/>
            <person name="Hilden K.S."/>
            <person name="Hope R."/>
            <person name="Hossain A."/>
            <person name="Karabika E."/>
            <person name="Karaffa L."/>
            <person name="Karanyi Z."/>
            <person name="Krasevec N."/>
            <person name="Kuo A."/>
            <person name="Kusch H."/>
            <person name="LaButti K."/>
            <person name="Lagendijk E.L."/>
            <person name="Lapidus A."/>
            <person name="Levasseur A."/>
            <person name="Lindquist E."/>
            <person name="Lipzen A."/>
            <person name="Logrieco A.F."/>
            <person name="MacCabe A."/>
            <person name="Maekelae M.R."/>
            <person name="Malavazi I."/>
            <person name="Melin P."/>
            <person name="Meyer V."/>
            <person name="Mielnichuk N."/>
            <person name="Miskei M."/>
            <person name="Molnar A.P."/>
            <person name="Mule G."/>
            <person name="Ngan C.Y."/>
            <person name="Orejas M."/>
            <person name="Orosz E."/>
            <person name="Ouedraogo J.P."/>
            <person name="Overkamp K.M."/>
            <person name="Park H.-S."/>
            <person name="Perrone G."/>
            <person name="Piumi F."/>
            <person name="Punt P.J."/>
            <person name="Ram A.F."/>
            <person name="Ramon A."/>
            <person name="Rauscher S."/>
            <person name="Record E."/>
            <person name="Riano-Pachon D.M."/>
            <person name="Robert V."/>
            <person name="Roehrig J."/>
            <person name="Ruller R."/>
            <person name="Salamov A."/>
            <person name="Salih N.S."/>
            <person name="Samson R.A."/>
            <person name="Sandor E."/>
            <person name="Sanguinetti M."/>
            <person name="Schuetze T."/>
            <person name="Sepcic K."/>
            <person name="Shelest E."/>
            <person name="Sherlock G."/>
            <person name="Sophianopoulou V."/>
            <person name="Squina F.M."/>
            <person name="Sun H."/>
            <person name="Susca A."/>
            <person name="Todd R.B."/>
            <person name="Tsang A."/>
            <person name="Unkles S.E."/>
            <person name="van de Wiele N."/>
            <person name="van Rossen-Uffink D."/>
            <person name="Oliveira J.V."/>
            <person name="Vesth T.C."/>
            <person name="Visser J."/>
            <person name="Yu J.-H."/>
            <person name="Zhou M."/>
            <person name="Andersen M.R."/>
            <person name="Archer D.B."/>
            <person name="Baker S.E."/>
            <person name="Benoit I."/>
            <person name="Brakhage A.A."/>
            <person name="Braus G.H."/>
            <person name="Fischer R."/>
            <person name="Frisvad J.C."/>
            <person name="Goldman G.H."/>
            <person name="Houbraken J."/>
            <person name="Oakley B."/>
            <person name="Pocsi I."/>
            <person name="Scazzocchio C."/>
            <person name="Seiboth B."/>
            <person name="vanKuyk P.A."/>
            <person name="Wortman J."/>
            <person name="Dyer P.S."/>
            <person name="Grigoriev I.V."/>
        </authorList>
    </citation>
    <scope>NUCLEOTIDE SEQUENCE [LARGE SCALE GENOMIC DNA]</scope>
    <source>
        <strain evidence="4">CBS 583.65</strain>
    </source>
</reference>
<feature type="transmembrane region" description="Helical" evidence="2">
    <location>
        <begin position="65"/>
        <end position="94"/>
    </location>
</feature>
<accession>A0A1L9PFA4</accession>
<sequence length="138" mass="14797">MPPIIFELVWPWLEDEVVPIEVDWESGDSVMEVADVVVVCSLSTLLVRVLSVVVVGLASVVDDAVVFVVLVVFVLVFDVAVAVTVVTDIVSLVFSGSVESDLSPFESGHPEPQGSTEQQPRNPPEQTYHSVLGAHAVS</sequence>
<dbReference type="VEuPathDB" id="FungiDB:ASPVEDRAFT_81763"/>
<evidence type="ECO:0000256" key="2">
    <source>
        <dbReference type="SAM" id="Phobius"/>
    </source>
</evidence>
<evidence type="ECO:0000256" key="1">
    <source>
        <dbReference type="SAM" id="MobiDB-lite"/>
    </source>
</evidence>
<dbReference type="GeneID" id="63732597"/>
<organism evidence="3 4">
    <name type="scientific">Aspergillus versicolor CBS 583.65</name>
    <dbReference type="NCBI Taxonomy" id="1036611"/>
    <lineage>
        <taxon>Eukaryota</taxon>
        <taxon>Fungi</taxon>
        <taxon>Dikarya</taxon>
        <taxon>Ascomycota</taxon>
        <taxon>Pezizomycotina</taxon>
        <taxon>Eurotiomycetes</taxon>
        <taxon>Eurotiomycetidae</taxon>
        <taxon>Eurotiales</taxon>
        <taxon>Aspergillaceae</taxon>
        <taxon>Aspergillus</taxon>
        <taxon>Aspergillus subgen. Nidulantes</taxon>
    </lineage>
</organism>
<keyword evidence="2" id="KW-0472">Membrane</keyword>
<keyword evidence="2" id="KW-1133">Transmembrane helix</keyword>
<feature type="compositionally biased region" description="Polar residues" evidence="1">
    <location>
        <begin position="113"/>
        <end position="129"/>
    </location>
</feature>
<feature type="region of interest" description="Disordered" evidence="1">
    <location>
        <begin position="100"/>
        <end position="138"/>
    </location>
</feature>
<proteinExistence type="predicted"/>